<evidence type="ECO:0000256" key="2">
    <source>
        <dbReference type="SAM" id="SignalP"/>
    </source>
</evidence>
<name>A0ABU4HYP8_9ACTN</name>
<feature type="region of interest" description="Disordered" evidence="1">
    <location>
        <begin position="133"/>
        <end position="181"/>
    </location>
</feature>
<accession>A0ABU4HYP8</accession>
<evidence type="ECO:0000256" key="1">
    <source>
        <dbReference type="SAM" id="MobiDB-lite"/>
    </source>
</evidence>
<dbReference type="RefSeq" id="WP_318600809.1">
    <property type="nucleotide sequence ID" value="NZ_JAWSTH010000131.1"/>
</dbReference>
<feature type="chain" id="PRO_5045961448" description="Helix-turn-helix domain-containing protein" evidence="2">
    <location>
        <begin position="28"/>
        <end position="181"/>
    </location>
</feature>
<keyword evidence="2" id="KW-0732">Signal</keyword>
<comment type="caution">
    <text evidence="3">The sequence shown here is derived from an EMBL/GenBank/DDBJ whole genome shotgun (WGS) entry which is preliminary data.</text>
</comment>
<evidence type="ECO:0000313" key="4">
    <source>
        <dbReference type="Proteomes" id="UP001284601"/>
    </source>
</evidence>
<feature type="compositionally biased region" description="Gly residues" evidence="1">
    <location>
        <begin position="57"/>
        <end position="73"/>
    </location>
</feature>
<feature type="compositionally biased region" description="Pro residues" evidence="1">
    <location>
        <begin position="47"/>
        <end position="56"/>
    </location>
</feature>
<gene>
    <name evidence="3" type="ORF">R7226_28255</name>
</gene>
<feature type="compositionally biased region" description="Low complexity" evidence="1">
    <location>
        <begin position="36"/>
        <end position="46"/>
    </location>
</feature>
<dbReference type="Proteomes" id="UP001284601">
    <property type="component" value="Unassembled WGS sequence"/>
</dbReference>
<keyword evidence="4" id="KW-1185">Reference proteome</keyword>
<feature type="signal peptide" evidence="2">
    <location>
        <begin position="1"/>
        <end position="27"/>
    </location>
</feature>
<proteinExistence type="predicted"/>
<evidence type="ECO:0000313" key="3">
    <source>
        <dbReference type="EMBL" id="MDW5598284.1"/>
    </source>
</evidence>
<dbReference type="EMBL" id="JAWSTH010000131">
    <property type="protein sequence ID" value="MDW5598284.1"/>
    <property type="molecule type" value="Genomic_DNA"/>
</dbReference>
<feature type="compositionally biased region" description="Acidic residues" evidence="1">
    <location>
        <begin position="171"/>
        <end position="181"/>
    </location>
</feature>
<organism evidence="3 4">
    <name type="scientific">Conexibacter stalactiti</name>
    <dbReference type="NCBI Taxonomy" id="1940611"/>
    <lineage>
        <taxon>Bacteria</taxon>
        <taxon>Bacillati</taxon>
        <taxon>Actinomycetota</taxon>
        <taxon>Thermoleophilia</taxon>
        <taxon>Solirubrobacterales</taxon>
        <taxon>Conexibacteraceae</taxon>
        <taxon>Conexibacter</taxon>
    </lineage>
</organism>
<reference evidence="3 4" key="2">
    <citation type="submission" date="2023-10" db="EMBL/GenBank/DDBJ databases">
        <authorList>
            <person name="Han X.F."/>
        </authorList>
    </citation>
    <scope>NUCLEOTIDE SEQUENCE [LARGE SCALE GENOMIC DNA]</scope>
    <source>
        <strain evidence="3 4">KCTC 39840</strain>
    </source>
</reference>
<feature type="region of interest" description="Disordered" evidence="1">
    <location>
        <begin position="27"/>
        <end position="75"/>
    </location>
</feature>
<protein>
    <recommendedName>
        <fullName evidence="5">Helix-turn-helix domain-containing protein</fullName>
    </recommendedName>
</protein>
<feature type="compositionally biased region" description="Basic and acidic residues" evidence="1">
    <location>
        <begin position="143"/>
        <end position="170"/>
    </location>
</feature>
<sequence>MNRRLTGRALAGAAAVLVLAGGGVAVAAGTNGKSSTTTTPGDTAARPTPPTPPRGPGHPGGPGGPGPIGGPGLEFGSAAADYLGLDAEELRERLIDGRSLAEIARAEGKSVEGLEEALVAAFREHVDDLVNATPPRRPAFGRGFRDGKRGWHHGPWDRDGRAAGPDRADRSDEEDEDDRTP</sequence>
<reference evidence="4" key="1">
    <citation type="submission" date="2023-07" db="EMBL/GenBank/DDBJ databases">
        <title>Conexibacter stalactiti sp. nov., isolated from stalactites in a lava cave and emended description of the genus Conexibacter.</title>
        <authorList>
            <person name="Lee S.D."/>
        </authorList>
    </citation>
    <scope>NUCLEOTIDE SEQUENCE [LARGE SCALE GENOMIC DNA]</scope>
    <source>
        <strain evidence="4">KCTC 39840</strain>
    </source>
</reference>
<evidence type="ECO:0008006" key="5">
    <source>
        <dbReference type="Google" id="ProtNLM"/>
    </source>
</evidence>